<dbReference type="Pfam" id="PF22734">
    <property type="entry name" value="NNH2"/>
    <property type="match status" value="1"/>
</dbReference>
<evidence type="ECO:0000256" key="3">
    <source>
        <dbReference type="ARBA" id="ARBA00022738"/>
    </source>
</evidence>
<dbReference type="Pfam" id="PF13646">
    <property type="entry name" value="HEAT_2"/>
    <property type="match status" value="3"/>
</dbReference>
<dbReference type="CDD" id="cd01120">
    <property type="entry name" value="RecA-like_superfamily"/>
    <property type="match status" value="1"/>
</dbReference>
<proteinExistence type="inferred from homology"/>
<dbReference type="PROSITE" id="PS50837">
    <property type="entry name" value="NACHT"/>
    <property type="match status" value="1"/>
</dbReference>
<dbReference type="Pfam" id="PF05729">
    <property type="entry name" value="NACHT"/>
    <property type="match status" value="1"/>
</dbReference>
<reference evidence="6 7" key="1">
    <citation type="journal article" date="2020" name="ISME J.">
        <title>Comparative genomics reveals insights into cyanobacterial evolution and habitat adaptation.</title>
        <authorList>
            <person name="Chen M.Y."/>
            <person name="Teng W.K."/>
            <person name="Zhao L."/>
            <person name="Hu C.X."/>
            <person name="Zhou Y.K."/>
            <person name="Han B.P."/>
            <person name="Song L.R."/>
            <person name="Shu W.S."/>
        </authorList>
    </citation>
    <scope>NUCLEOTIDE SEQUENCE [LARGE SCALE GENOMIC DNA]</scope>
    <source>
        <strain evidence="6 7">FACHB-3921</strain>
    </source>
</reference>
<dbReference type="Gene3D" id="1.25.10.10">
    <property type="entry name" value="Leucine-rich Repeat Variant"/>
    <property type="match status" value="3"/>
</dbReference>
<dbReference type="InterPro" id="IPR011989">
    <property type="entry name" value="ARM-like"/>
</dbReference>
<dbReference type="RefSeq" id="WP_190572967.1">
    <property type="nucleotide sequence ID" value="NZ_JACJQL010000130.1"/>
</dbReference>
<comment type="similarity">
    <text evidence="1">Belongs to the CpcE/RpcE/PecE family.</text>
</comment>
<feature type="domain" description="NACHT" evidence="5">
    <location>
        <begin position="292"/>
        <end position="417"/>
    </location>
</feature>
<evidence type="ECO:0000256" key="4">
    <source>
        <dbReference type="ARBA" id="ARBA00023239"/>
    </source>
</evidence>
<keyword evidence="4" id="KW-0456">Lyase</keyword>
<dbReference type="SUPFAM" id="SSF48371">
    <property type="entry name" value="ARM repeat"/>
    <property type="match status" value="1"/>
</dbReference>
<sequence>MLIEWFGTWIAGKAFGFLVKTIISKEFLEELVKDYAKDFFRNIIHNAVTAPFQREPLQKAEVMAFAEFLQLMQQDLEYGELSKEEIENYTQPLQQFLKQPEVKEILGAAFDYECEVVNTKRLQEIWYLSSISSSLPEDFKWKKIGREYLLRVKKIIREFPELRAILDSQNIEQIKENTQAIAGIISQFDLKRYQEAISEHYGNLKLDSLDTTGYAYNELKLWRMFIAQNVREVHQVLPRVHELPKEHFRRLRESDQIEAEIAAEELQKLTRVYLEQPLLSVLDVVNNKQTYKYVVILGDPGSGKSTLLQYLALNWSESPLDNVISQPIPLLIELRTYMRRRDGNECHNFLEFLDKCSGAIEHLNQHQMREQLQAGNALVMFDGLDEVFDPGKREDVITDIHRFTNEYPNAQVIVTSRVIGYKPQRLRDAEFRHFMLQDLDSAQIQDFIHRWHELTFSDEAEKLRKRERLERGIENSKAITELAGNPLLLTMMAILNRNQELPRDRSSLYEQASRVLLHQWDVERALEEDKRLDHKTIDYKDKQAMLRQVAYSMQTSGAGLAGNVISADQLENILTEYLRTIEINQPRQAARVMREQLRTRNFMLCFLGADYYAFVHRTFLEYFCAWEFVWRFKETQTLNIEQLKQEVFGKHWEDETWHEVLLLIAGMIDAKFVGEIIDYLMVQDGEEKKFTNIFLAAKCLVEVRNRSVIESTSDKLLNHLKDLTKYDLWYYYHRYDHEKTELVREIRTQAVTAIATTWQDDPTTKTFLQQCASDDDSSDVRWTAVEQLALAYKDDPTTKSILQQLAFDDDSSDVRWTAVQQLALAYKDDPTTKSILQQLASDDDSSDVRWTAVQQLALAYKDDPTTKTFLQQRATADYDSDVRRTAVQQLALAYKDDPTTKTFLQQRATADYDSDVRRTAVQQLALAYKDDPTTKTFLQQCATADDSSDVRWTAVEQLALAYKHDPTTKTFLQKLATTDDDKYVRWTAVEQLALAYKDDPTTKSILQQLATADNDWDVRRTAVQQLALAYKDDPTTKTFLRQRATDNDSVVRRIAVEQLALAYKDDPTTKSILQQLATDDNDSGVRRIAVEQLALAYKDDPTTKTFLQQCATDDDSGVRRIAVQQLALAYKDDPTTKSILQQLATDDNDSDVRLTAVNELAKAYKSQPELFEIYYNCATTDPFEDNHDDFNQNPRRVALEIIVKQYPQHEKTLPLLRDRAENDPDEQVQKYAQTKLQEWQR</sequence>
<dbReference type="Proteomes" id="UP000621307">
    <property type="component" value="Unassembled WGS sequence"/>
</dbReference>
<dbReference type="PANTHER" id="PTHR12697:SF5">
    <property type="entry name" value="DEOXYHYPUSINE HYDROXYLASE"/>
    <property type="match status" value="1"/>
</dbReference>
<keyword evidence="3" id="KW-0605">Phycobilisome</keyword>
<gene>
    <name evidence="6" type="ORF">H6G14_31970</name>
</gene>
<dbReference type="InterPro" id="IPR007111">
    <property type="entry name" value="NACHT_NTPase"/>
</dbReference>
<name>A0ABR8BNT5_9NOSO</name>
<comment type="caution">
    <text evidence="6">The sequence shown here is derived from an EMBL/GenBank/DDBJ whole genome shotgun (WGS) entry which is preliminary data.</text>
</comment>
<organism evidence="6 7">
    <name type="scientific">Nostoc parmelioides FACHB-3921</name>
    <dbReference type="NCBI Taxonomy" id="2692909"/>
    <lineage>
        <taxon>Bacteria</taxon>
        <taxon>Bacillati</taxon>
        <taxon>Cyanobacteriota</taxon>
        <taxon>Cyanophyceae</taxon>
        <taxon>Nostocales</taxon>
        <taxon>Nostocaceae</taxon>
        <taxon>Nostoc</taxon>
    </lineage>
</organism>
<dbReference type="SUPFAM" id="SSF52540">
    <property type="entry name" value="P-loop containing nucleoside triphosphate hydrolases"/>
    <property type="match status" value="1"/>
</dbReference>
<evidence type="ECO:0000256" key="2">
    <source>
        <dbReference type="ARBA" id="ARBA00022549"/>
    </source>
</evidence>
<evidence type="ECO:0000259" key="5">
    <source>
        <dbReference type="PROSITE" id="PS50837"/>
    </source>
</evidence>
<protein>
    <submittedName>
        <fullName evidence="6">HEAT repeat domain-containing protein</fullName>
    </submittedName>
</protein>
<evidence type="ECO:0000256" key="1">
    <source>
        <dbReference type="ARBA" id="ARBA00009299"/>
    </source>
</evidence>
<accession>A0ABR8BNT5</accession>
<dbReference type="EMBL" id="JACJQL010000130">
    <property type="protein sequence ID" value="MBD2255793.1"/>
    <property type="molecule type" value="Genomic_DNA"/>
</dbReference>
<dbReference type="Gene3D" id="3.40.50.300">
    <property type="entry name" value="P-loop containing nucleotide triphosphate hydrolases"/>
    <property type="match status" value="1"/>
</dbReference>
<keyword evidence="2" id="KW-0042">Antenna complex</keyword>
<dbReference type="InterPro" id="IPR054569">
    <property type="entry name" value="NNH2"/>
</dbReference>
<evidence type="ECO:0000313" key="6">
    <source>
        <dbReference type="EMBL" id="MBD2255793.1"/>
    </source>
</evidence>
<dbReference type="InterPro" id="IPR016024">
    <property type="entry name" value="ARM-type_fold"/>
</dbReference>
<dbReference type="PANTHER" id="PTHR12697">
    <property type="entry name" value="PBS LYASE HEAT-LIKE PROTEIN"/>
    <property type="match status" value="1"/>
</dbReference>
<keyword evidence="7" id="KW-1185">Reference proteome</keyword>
<dbReference type="InterPro" id="IPR027417">
    <property type="entry name" value="P-loop_NTPase"/>
</dbReference>
<evidence type="ECO:0000313" key="7">
    <source>
        <dbReference type="Proteomes" id="UP000621307"/>
    </source>
</evidence>